<reference evidence="1 2" key="1">
    <citation type="submission" date="2014-08" db="EMBL/GenBank/DDBJ databases">
        <authorList>
            <person name="Bunnell A."/>
            <person name="Chain P.S."/>
            <person name="Chertkov O."/>
            <person name="Currie B.J."/>
            <person name="Daligault H.E."/>
            <person name="Davenport K.W."/>
            <person name="Davis C."/>
            <person name="Gleasner C.D."/>
            <person name="Johnson S.L."/>
            <person name="Kaestli M."/>
            <person name="Koren S."/>
            <person name="Kunde Y.A."/>
            <person name="Mayo M."/>
            <person name="McMurry K.K."/>
            <person name="Price E.P."/>
            <person name="Reitenga K.G."/>
            <person name="Robison R."/>
            <person name="Rosovitz M.J."/>
            <person name="Sarovich D.S."/>
            <person name="Teshima H."/>
        </authorList>
    </citation>
    <scope>NUCLEOTIDE SEQUENCE [LARGE SCALE GENOMIC DNA]</scope>
    <source>
        <strain evidence="1 2">MSHR44</strain>
    </source>
</reference>
<sequence>MKRLAAVAMSVTQSISIPIHYPAATAALLLLLLTGCGGGGDQSKVNAAASPANNLVVPAPGTASPGTTPPAPGAPAPAETASVLPFFGVNGHYVDGGVYASVPLATQASHLAGLGMNVYRQDVYIPDHVDTLASTVIPGLGSGITVLPMIQAHPWADPSLNGQPPTEASAYAYAYKLAAYAAKKLAGIPMVEFGNEYDIDSHNAPIQGDGINVSDYDNSTFPIWRGALRGSLDGWRSVDTNRTTKLIANATSGALHFGFLDGLMTGTQPDGTTGHPKITPDVIQWHWYSNGGDFENALGKTGRYNVLARLKDRYNLPIVVTEIGVNTDNSDTQIAAYIAKTIPELVAAKAAYNVIGFNWYELYDDRSGAYGLLTNSAQEKPRYGLMRAAIAGAVPN</sequence>
<gene>
    <name evidence="1" type="ORF">Y036_5560</name>
</gene>
<organism evidence="1 2">
    <name type="scientific">Burkholderia pseudomallei</name>
    <name type="common">Pseudomonas pseudomallei</name>
    <dbReference type="NCBI Taxonomy" id="28450"/>
    <lineage>
        <taxon>Bacteria</taxon>
        <taxon>Pseudomonadati</taxon>
        <taxon>Pseudomonadota</taxon>
        <taxon>Betaproteobacteria</taxon>
        <taxon>Burkholderiales</taxon>
        <taxon>Burkholderiaceae</taxon>
        <taxon>Burkholderia</taxon>
        <taxon>pseudomallei group</taxon>
    </lineage>
</organism>
<dbReference type="SUPFAM" id="SSF51445">
    <property type="entry name" value="(Trans)glycosidases"/>
    <property type="match status" value="1"/>
</dbReference>
<accession>A0A095PJ04</accession>
<comment type="caution">
    <text evidence="1">The sequence shown here is derived from an EMBL/GenBank/DDBJ whole genome shotgun (WGS) entry which is preliminary data.</text>
</comment>
<keyword evidence="1" id="KW-0378">Hydrolase</keyword>
<dbReference type="Proteomes" id="UP000030475">
    <property type="component" value="Unassembled WGS sequence"/>
</dbReference>
<protein>
    <submittedName>
        <fullName evidence="1">Glycosyl hydrolase catalytic core family protein</fullName>
    </submittedName>
</protein>
<dbReference type="InterPro" id="IPR017853">
    <property type="entry name" value="GH"/>
</dbReference>
<dbReference type="Gene3D" id="3.20.20.80">
    <property type="entry name" value="Glycosidases"/>
    <property type="match status" value="1"/>
</dbReference>
<evidence type="ECO:0000313" key="1">
    <source>
        <dbReference type="EMBL" id="KGX15885.1"/>
    </source>
</evidence>
<dbReference type="EMBL" id="JQIM01000008">
    <property type="protein sequence ID" value="KGX15885.1"/>
    <property type="molecule type" value="Genomic_DNA"/>
</dbReference>
<dbReference type="GO" id="GO:0016787">
    <property type="term" value="F:hydrolase activity"/>
    <property type="evidence" value="ECO:0007669"/>
    <property type="project" value="UniProtKB-KW"/>
</dbReference>
<name>A0A095PJ04_BURPE</name>
<proteinExistence type="predicted"/>
<dbReference type="AlphaFoldDB" id="A0A095PJ04"/>
<evidence type="ECO:0000313" key="2">
    <source>
        <dbReference type="Proteomes" id="UP000030475"/>
    </source>
</evidence>